<feature type="repeat" description="PPR" evidence="1">
    <location>
        <begin position="367"/>
        <end position="401"/>
    </location>
</feature>
<dbReference type="Pfam" id="PF04900">
    <property type="entry name" value="Fcf1"/>
    <property type="match status" value="1"/>
</dbReference>
<dbReference type="InterPro" id="IPR046960">
    <property type="entry name" value="PPR_At4g14850-like_plant"/>
</dbReference>
<reference evidence="5" key="1">
    <citation type="submission" date="2021-02" db="EMBL/GenBank/DDBJ databases">
        <authorList>
            <person name="Nowell W R."/>
        </authorList>
    </citation>
    <scope>NUCLEOTIDE SEQUENCE</scope>
</reference>
<sequence length="881" mass="103089">MFRKLLLSRIFIVPTTTTSFSYRYLSVTPSTVLKTEDLSHPSHRRAKIYNLKLGQLMKYYNDLNQNEKSLKLFDSTLAKGIKPDSHIYSLALLTCANLKNLDKGKWLHKLVESSSEIDIIENNIIKISLMKMYSQCGQMKECENIFFEQIRQHDIHTYTGMMQCYDYNQMAEKIIILFEKMRRNDQHIQPSVTLYMLILRACAKLRNLEKGKEIHELVTQKSMMKSQILSIIIDMYSQCFDVKSAEILFQTQTKYSVYTYNSMMKCYNLNQMPQRTLELYAKMKFKKKQEEIEMNVQTFINVLQACSMIAHVCLEDGQAVHAELLYKYKNLTKSIELQIALIQFYGHSGDVQSAKKIFDQLGKGRRTIEIWNALLNSYAINARTNEVLKLFKQMKQDGFIPQSQTYSIVLYSYGQLKMIEEAKILFESIEEKNNYIYGTMIDTLVRNKRYDEAQLLIEQYEKENVSNPILYLIVLDAAKNDGNVIEISKITEKLKQFENKIDLQYYTSSHVKLGNAYTVQGQYEQANHIYSMITSREYVDISDISWVNINGIIHSLYSNDKQHRNIDEIDEELNKLDKQLDGRLNLSKHSELLALALALKKTTSTRPIRITKSLQISLKWKILIDEQIKSYLETADVRLMTTLCAIKETELLGPLGHGPMLILKQYQIFKCNHYPLISAEKCIEQLLAKEINKNFFIASQSLSLRTYIRAHYPSLPTLLITHNSINLERPSDISHSYVNETQTAKLNLTKYEQDTLKQIKQDVLPTTDEKPKPKRKKIQEPNPLARKKKKLMKPNKIAVIKHKRKTKRRKMRMAPHLYLHGDYEQILERKENVLFICNHQSSVDWLIVNMLAVRQGSLGHIRYVLKEDLKWIPLYGWYFWQ</sequence>
<feature type="repeat" description="PPR" evidence="1">
    <location>
        <begin position="433"/>
        <end position="467"/>
    </location>
</feature>
<feature type="signal peptide" evidence="3">
    <location>
        <begin position="1"/>
        <end position="17"/>
    </location>
</feature>
<dbReference type="PROSITE" id="PS51375">
    <property type="entry name" value="PPR"/>
    <property type="match status" value="2"/>
</dbReference>
<feature type="domain" description="Phospholipid/glycerol acyltransferase" evidence="4">
    <location>
        <begin position="826"/>
        <end position="880"/>
    </location>
</feature>
<evidence type="ECO:0000313" key="7">
    <source>
        <dbReference type="Proteomes" id="UP000663829"/>
    </source>
</evidence>
<evidence type="ECO:0000256" key="2">
    <source>
        <dbReference type="SAM" id="MobiDB-lite"/>
    </source>
</evidence>
<dbReference type="InterPro" id="IPR006984">
    <property type="entry name" value="Fcf1/UTP23"/>
</dbReference>
<protein>
    <recommendedName>
        <fullName evidence="4">Phospholipid/glycerol acyltransferase domain-containing protein</fullName>
    </recommendedName>
</protein>
<evidence type="ECO:0000313" key="6">
    <source>
        <dbReference type="EMBL" id="CAF3938836.1"/>
    </source>
</evidence>
<feature type="chain" id="PRO_5044132006" description="Phospholipid/glycerol acyltransferase domain-containing protein" evidence="3">
    <location>
        <begin position="18"/>
        <end position="881"/>
    </location>
</feature>
<evidence type="ECO:0000256" key="3">
    <source>
        <dbReference type="SAM" id="SignalP"/>
    </source>
</evidence>
<dbReference type="PANTHER" id="PTHR47926">
    <property type="entry name" value="PENTATRICOPEPTIDE REPEAT-CONTAINING PROTEIN"/>
    <property type="match status" value="1"/>
</dbReference>
<dbReference type="GO" id="GO:0003723">
    <property type="term" value="F:RNA binding"/>
    <property type="evidence" value="ECO:0007669"/>
    <property type="project" value="InterPro"/>
</dbReference>
<dbReference type="EMBL" id="CAJOBC010007649">
    <property type="protein sequence ID" value="CAF3938836.1"/>
    <property type="molecule type" value="Genomic_DNA"/>
</dbReference>
<organism evidence="5 7">
    <name type="scientific">Didymodactylos carnosus</name>
    <dbReference type="NCBI Taxonomy" id="1234261"/>
    <lineage>
        <taxon>Eukaryota</taxon>
        <taxon>Metazoa</taxon>
        <taxon>Spiralia</taxon>
        <taxon>Gnathifera</taxon>
        <taxon>Rotifera</taxon>
        <taxon>Eurotatoria</taxon>
        <taxon>Bdelloidea</taxon>
        <taxon>Philodinida</taxon>
        <taxon>Philodinidae</taxon>
        <taxon>Didymodactylos</taxon>
    </lineage>
</organism>
<dbReference type="Pfam" id="PF01553">
    <property type="entry name" value="Acyltransferase"/>
    <property type="match status" value="1"/>
</dbReference>
<dbReference type="GO" id="GO:0009451">
    <property type="term" value="P:RNA modification"/>
    <property type="evidence" value="ECO:0007669"/>
    <property type="project" value="InterPro"/>
</dbReference>
<dbReference type="AlphaFoldDB" id="A0A814UF47"/>
<evidence type="ECO:0000256" key="1">
    <source>
        <dbReference type="PROSITE-ProRule" id="PRU00708"/>
    </source>
</evidence>
<dbReference type="Proteomes" id="UP000663829">
    <property type="component" value="Unassembled WGS sequence"/>
</dbReference>
<evidence type="ECO:0000313" key="5">
    <source>
        <dbReference type="EMBL" id="CAF1174907.1"/>
    </source>
</evidence>
<dbReference type="InterPro" id="IPR011990">
    <property type="entry name" value="TPR-like_helical_dom_sf"/>
</dbReference>
<dbReference type="Pfam" id="PF13812">
    <property type="entry name" value="PPR_3"/>
    <property type="match status" value="1"/>
</dbReference>
<dbReference type="EMBL" id="CAJNOQ010007649">
    <property type="protein sequence ID" value="CAF1174907.1"/>
    <property type="molecule type" value="Genomic_DNA"/>
</dbReference>
<dbReference type="InterPro" id="IPR002885">
    <property type="entry name" value="PPR_rpt"/>
</dbReference>
<keyword evidence="3" id="KW-0732">Signal</keyword>
<dbReference type="GO" id="GO:0032040">
    <property type="term" value="C:small-subunit processome"/>
    <property type="evidence" value="ECO:0007669"/>
    <property type="project" value="InterPro"/>
</dbReference>
<feature type="non-terminal residue" evidence="5">
    <location>
        <position position="1"/>
    </location>
</feature>
<name>A0A814UF47_9BILA</name>
<feature type="region of interest" description="Disordered" evidence="2">
    <location>
        <begin position="761"/>
        <end position="784"/>
    </location>
</feature>
<evidence type="ECO:0000259" key="4">
    <source>
        <dbReference type="Pfam" id="PF01553"/>
    </source>
</evidence>
<dbReference type="OrthoDB" id="25675at2759"/>
<dbReference type="Proteomes" id="UP000681722">
    <property type="component" value="Unassembled WGS sequence"/>
</dbReference>
<dbReference type="Pfam" id="PF01535">
    <property type="entry name" value="PPR"/>
    <property type="match status" value="3"/>
</dbReference>
<dbReference type="CDD" id="cd07990">
    <property type="entry name" value="LPLAT_LCLAT1-like"/>
    <property type="match status" value="1"/>
</dbReference>
<dbReference type="SUPFAM" id="SSF69593">
    <property type="entry name" value="Glycerol-3-phosphate (1)-acyltransferase"/>
    <property type="match status" value="1"/>
</dbReference>
<dbReference type="Gene3D" id="1.25.40.10">
    <property type="entry name" value="Tetratricopeptide repeat domain"/>
    <property type="match status" value="4"/>
</dbReference>
<dbReference type="Gene3D" id="3.40.50.1010">
    <property type="entry name" value="5'-nuclease"/>
    <property type="match status" value="1"/>
</dbReference>
<dbReference type="NCBIfam" id="TIGR00756">
    <property type="entry name" value="PPR"/>
    <property type="match status" value="2"/>
</dbReference>
<proteinExistence type="predicted"/>
<gene>
    <name evidence="5" type="ORF">GPM918_LOCUS22385</name>
    <name evidence="6" type="ORF">SRO942_LOCUS22383</name>
</gene>
<dbReference type="Pfam" id="PF13041">
    <property type="entry name" value="PPR_2"/>
    <property type="match status" value="1"/>
</dbReference>
<accession>A0A814UF47</accession>
<dbReference type="GO" id="GO:0016746">
    <property type="term" value="F:acyltransferase activity"/>
    <property type="evidence" value="ECO:0007669"/>
    <property type="project" value="InterPro"/>
</dbReference>
<comment type="caution">
    <text evidence="5">The sequence shown here is derived from an EMBL/GenBank/DDBJ whole genome shotgun (WGS) entry which is preliminary data.</text>
</comment>
<dbReference type="InterPro" id="IPR002123">
    <property type="entry name" value="Plipid/glycerol_acylTrfase"/>
</dbReference>
<keyword evidence="7" id="KW-1185">Reference proteome</keyword>